<feature type="region of interest" description="Disordered" evidence="1">
    <location>
        <begin position="52"/>
        <end position="86"/>
    </location>
</feature>
<reference evidence="2 3" key="1">
    <citation type="journal article" date="2015" name="Proc. Natl. Acad. Sci. U.S.A.">
        <title>The resurrection genome of Boea hygrometrica: A blueprint for survival of dehydration.</title>
        <authorList>
            <person name="Xiao L."/>
            <person name="Yang G."/>
            <person name="Zhang L."/>
            <person name="Yang X."/>
            <person name="Zhao S."/>
            <person name="Ji Z."/>
            <person name="Zhou Q."/>
            <person name="Hu M."/>
            <person name="Wang Y."/>
            <person name="Chen M."/>
            <person name="Xu Y."/>
            <person name="Jin H."/>
            <person name="Xiao X."/>
            <person name="Hu G."/>
            <person name="Bao F."/>
            <person name="Hu Y."/>
            <person name="Wan P."/>
            <person name="Li L."/>
            <person name="Deng X."/>
            <person name="Kuang T."/>
            <person name="Xiang C."/>
            <person name="Zhu J.K."/>
            <person name="Oliver M.J."/>
            <person name="He Y."/>
        </authorList>
    </citation>
    <scope>NUCLEOTIDE SEQUENCE [LARGE SCALE GENOMIC DNA]</scope>
    <source>
        <strain evidence="3">cv. XS01</strain>
    </source>
</reference>
<evidence type="ECO:0000256" key="1">
    <source>
        <dbReference type="SAM" id="MobiDB-lite"/>
    </source>
</evidence>
<accession>A0A2Z7BBC1</accession>
<name>A0A2Z7BBC1_9LAMI</name>
<protein>
    <submittedName>
        <fullName evidence="2">Uncharacterized protein</fullName>
    </submittedName>
</protein>
<dbReference type="Proteomes" id="UP000250235">
    <property type="component" value="Unassembled WGS sequence"/>
</dbReference>
<dbReference type="AlphaFoldDB" id="A0A2Z7BBC1"/>
<evidence type="ECO:0000313" key="2">
    <source>
        <dbReference type="EMBL" id="KZV31307.1"/>
    </source>
</evidence>
<gene>
    <name evidence="2" type="ORF">F511_16293</name>
</gene>
<dbReference type="EMBL" id="KV007542">
    <property type="protein sequence ID" value="KZV31307.1"/>
    <property type="molecule type" value="Genomic_DNA"/>
</dbReference>
<feature type="compositionally biased region" description="Polar residues" evidence="1">
    <location>
        <begin position="53"/>
        <end position="62"/>
    </location>
</feature>
<sequence length="86" mass="9176">MFFRCLAGGRIRIPNEEPGASRLIAVDSSIRSTTGFEAPSSDCTRSPDEISTIGFSTSNWPEQVSGDDRRRAAAATAWRREGGGGA</sequence>
<keyword evidence="3" id="KW-1185">Reference proteome</keyword>
<evidence type="ECO:0000313" key="3">
    <source>
        <dbReference type="Proteomes" id="UP000250235"/>
    </source>
</evidence>
<proteinExistence type="predicted"/>
<organism evidence="2 3">
    <name type="scientific">Dorcoceras hygrometricum</name>
    <dbReference type="NCBI Taxonomy" id="472368"/>
    <lineage>
        <taxon>Eukaryota</taxon>
        <taxon>Viridiplantae</taxon>
        <taxon>Streptophyta</taxon>
        <taxon>Embryophyta</taxon>
        <taxon>Tracheophyta</taxon>
        <taxon>Spermatophyta</taxon>
        <taxon>Magnoliopsida</taxon>
        <taxon>eudicotyledons</taxon>
        <taxon>Gunneridae</taxon>
        <taxon>Pentapetalae</taxon>
        <taxon>asterids</taxon>
        <taxon>lamiids</taxon>
        <taxon>Lamiales</taxon>
        <taxon>Gesneriaceae</taxon>
        <taxon>Didymocarpoideae</taxon>
        <taxon>Trichosporeae</taxon>
        <taxon>Loxocarpinae</taxon>
        <taxon>Dorcoceras</taxon>
    </lineage>
</organism>